<sequence>MTSDTSGGATPVPAHTSGPGNTVVLYGDEGAAHVLGVYLDPRCPYCKRMENGLGTVIREAADAGRFRVEYHFATFLDDAGGSGSLHALAALGAALDEGSGPFALYLRLLYAEQPPEGEDGFADEETLLKPAGEVPGLATEAFTRKVSEGVYLPWARTVSAAFERTGVEATPTVLADGDPVAVLGPGGYAVTPEAFFAQLSERWG</sequence>
<organism evidence="3 6">
    <name type="scientific">Streptomyces cinereoruber</name>
    <dbReference type="NCBI Taxonomy" id="67260"/>
    <lineage>
        <taxon>Bacteria</taxon>
        <taxon>Bacillati</taxon>
        <taxon>Actinomycetota</taxon>
        <taxon>Actinomycetes</taxon>
        <taxon>Kitasatosporales</taxon>
        <taxon>Streptomycetaceae</taxon>
        <taxon>Streptomyces</taxon>
    </lineage>
</organism>
<evidence type="ECO:0000313" key="6">
    <source>
        <dbReference type="Proteomes" id="UP000642014"/>
    </source>
</evidence>
<dbReference type="SUPFAM" id="SSF52833">
    <property type="entry name" value="Thioredoxin-like"/>
    <property type="match status" value="1"/>
</dbReference>
<evidence type="ECO:0000313" key="5">
    <source>
        <dbReference type="Proteomes" id="UP000326029"/>
    </source>
</evidence>
<dbReference type="RefSeq" id="WP_109186492.1">
    <property type="nucleotide sequence ID" value="NZ_BMSJ01000004.1"/>
</dbReference>
<gene>
    <name evidence="4" type="ORF">CP977_04460</name>
    <name evidence="3" type="ORF">GCM10010497_26550</name>
</gene>
<accession>A0AAV4KJ07</accession>
<dbReference type="GeneID" id="95453020"/>
<evidence type="ECO:0000256" key="1">
    <source>
        <dbReference type="SAM" id="MobiDB-lite"/>
    </source>
</evidence>
<dbReference type="EMBL" id="BMSJ01000004">
    <property type="protein sequence ID" value="GGR23034.1"/>
    <property type="molecule type" value="Genomic_DNA"/>
</dbReference>
<protein>
    <recommendedName>
        <fullName evidence="2">Thioredoxin-like fold domain-containing protein</fullName>
    </recommendedName>
</protein>
<evidence type="ECO:0000313" key="3">
    <source>
        <dbReference type="EMBL" id="GGR23034.1"/>
    </source>
</evidence>
<keyword evidence="5" id="KW-1185">Reference proteome</keyword>
<proteinExistence type="predicted"/>
<reference evidence="3 6" key="1">
    <citation type="journal article" date="2014" name="Int. J. Syst. Evol. Microbiol.">
        <title>Complete genome sequence of Corynebacterium casei LMG S-19264T (=DSM 44701T), isolated from a smear-ripened cheese.</title>
        <authorList>
            <consortium name="US DOE Joint Genome Institute (JGI-PGF)"/>
            <person name="Walter F."/>
            <person name="Albersmeier A."/>
            <person name="Kalinowski J."/>
            <person name="Ruckert C."/>
        </authorList>
    </citation>
    <scope>NUCLEOTIDE SEQUENCE [LARGE SCALE GENOMIC DNA]</scope>
    <source>
        <strain evidence="3 6">JCM 4205</strain>
    </source>
</reference>
<reference evidence="4 5" key="2">
    <citation type="submission" date="2017-09" db="EMBL/GenBank/DDBJ databases">
        <authorList>
            <person name="Lee N."/>
            <person name="Cho B.-K."/>
        </authorList>
    </citation>
    <scope>NUCLEOTIDE SEQUENCE [LARGE SCALE GENOMIC DNA]</scope>
    <source>
        <strain evidence="4 5">ATCC 19740</strain>
    </source>
</reference>
<evidence type="ECO:0000313" key="4">
    <source>
        <dbReference type="EMBL" id="QEV31512.1"/>
    </source>
</evidence>
<evidence type="ECO:0000259" key="2">
    <source>
        <dbReference type="Pfam" id="PF13462"/>
    </source>
</evidence>
<dbReference type="Gene3D" id="3.40.30.10">
    <property type="entry name" value="Glutaredoxin"/>
    <property type="match status" value="1"/>
</dbReference>
<dbReference type="Proteomes" id="UP000642014">
    <property type="component" value="Unassembled WGS sequence"/>
</dbReference>
<dbReference type="InterPro" id="IPR012336">
    <property type="entry name" value="Thioredoxin-like_fold"/>
</dbReference>
<dbReference type="EMBL" id="CP023693">
    <property type="protein sequence ID" value="QEV31512.1"/>
    <property type="molecule type" value="Genomic_DNA"/>
</dbReference>
<dbReference type="Pfam" id="PF13462">
    <property type="entry name" value="Thioredoxin_4"/>
    <property type="match status" value="1"/>
</dbReference>
<feature type="domain" description="Thioredoxin-like fold" evidence="2">
    <location>
        <begin position="24"/>
        <end position="180"/>
    </location>
</feature>
<dbReference type="AlphaFoldDB" id="A0AAV4KJ07"/>
<dbReference type="Proteomes" id="UP000326029">
    <property type="component" value="Chromosome"/>
</dbReference>
<reference evidence="3" key="3">
    <citation type="submission" date="2023-08" db="EMBL/GenBank/DDBJ databases">
        <authorList>
            <person name="Sun Q."/>
            <person name="Ohkuma M."/>
        </authorList>
    </citation>
    <scope>NUCLEOTIDE SEQUENCE</scope>
    <source>
        <strain evidence="3">JCM 4205</strain>
    </source>
</reference>
<dbReference type="InterPro" id="IPR036249">
    <property type="entry name" value="Thioredoxin-like_sf"/>
</dbReference>
<name>A0AAV4KJ07_9ACTN</name>
<feature type="region of interest" description="Disordered" evidence="1">
    <location>
        <begin position="1"/>
        <end position="21"/>
    </location>
</feature>